<comment type="caution">
    <text evidence="2">The sequence shown here is derived from an EMBL/GenBank/DDBJ whole genome shotgun (WGS) entry which is preliminary data.</text>
</comment>
<organism evidence="2 3">
    <name type="scientific">Rothia dentocariosa</name>
    <dbReference type="NCBI Taxonomy" id="2047"/>
    <lineage>
        <taxon>Bacteria</taxon>
        <taxon>Bacillati</taxon>
        <taxon>Actinomycetota</taxon>
        <taxon>Actinomycetes</taxon>
        <taxon>Micrococcales</taxon>
        <taxon>Micrococcaceae</taxon>
        <taxon>Rothia</taxon>
    </lineage>
</organism>
<feature type="transmembrane region" description="Helical" evidence="1">
    <location>
        <begin position="76"/>
        <end position="96"/>
    </location>
</feature>
<dbReference type="PROSITE" id="PS51257">
    <property type="entry name" value="PROKAR_LIPOPROTEIN"/>
    <property type="match status" value="1"/>
</dbReference>
<reference evidence="2" key="1">
    <citation type="submission" date="2020-04" db="EMBL/GenBank/DDBJ databases">
        <title>Deep metagenomics examines the oral microbiome during advanced dental caries in children, revealing novel taxa and co-occurrences with host molecules.</title>
        <authorList>
            <person name="Baker J.L."/>
            <person name="Morton J.T."/>
            <person name="Dinis M."/>
            <person name="Alvarez R."/>
            <person name="Tran N.C."/>
            <person name="Knight R."/>
            <person name="Edlund A."/>
        </authorList>
    </citation>
    <scope>NUCLEOTIDE SEQUENCE</scope>
    <source>
        <strain evidence="2">JCVI_47_bin.4</strain>
    </source>
</reference>
<protein>
    <submittedName>
        <fullName evidence="2">Uncharacterized protein</fullName>
    </submittedName>
</protein>
<name>A0A930KLB0_9MICC</name>
<feature type="non-terminal residue" evidence="2">
    <location>
        <position position="259"/>
    </location>
</feature>
<keyword evidence="1" id="KW-0472">Membrane</keyword>
<gene>
    <name evidence="2" type="ORF">HXO56_10025</name>
</gene>
<evidence type="ECO:0000313" key="3">
    <source>
        <dbReference type="Proteomes" id="UP000769484"/>
    </source>
</evidence>
<feature type="transmembrane region" description="Helical" evidence="1">
    <location>
        <begin position="12"/>
        <end position="30"/>
    </location>
</feature>
<keyword evidence="1" id="KW-1133">Transmembrane helix</keyword>
<evidence type="ECO:0000256" key="1">
    <source>
        <dbReference type="SAM" id="Phobius"/>
    </source>
</evidence>
<dbReference type="AlphaFoldDB" id="A0A930KLB0"/>
<accession>A0A930KLB0</accession>
<proteinExistence type="predicted"/>
<evidence type="ECO:0000313" key="2">
    <source>
        <dbReference type="EMBL" id="MBF1650404.1"/>
    </source>
</evidence>
<keyword evidence="1" id="KW-0812">Transmembrane</keyword>
<dbReference type="Proteomes" id="UP000769484">
    <property type="component" value="Unassembled WGS sequence"/>
</dbReference>
<sequence length="259" mass="30273">MVSILKSLYAKSILIFAFFISACAVILITLRGDNPVNVVSGAVIFTASVILSRFLWYVLWELILGAYRYEVTKTKFFEIVAWGYLPLMFMGLAISFNDKSIWIFTIYTFFSLLILDTMIIHTLYFLVSQEYSAENLYTQVVKPRDSFAFIRTLGEAKSESQRCLNYKKPISQESIEYFNLEIDGRKTRVREYVFWAGYVDYVNYIMLLHKDILNLSDEDTVETYSNHRHLAQAYRYLHDAENHWESGHESIKADDEAIR</sequence>
<dbReference type="EMBL" id="JABZXJ010000051">
    <property type="protein sequence ID" value="MBF1650404.1"/>
    <property type="molecule type" value="Genomic_DNA"/>
</dbReference>
<feature type="transmembrane region" description="Helical" evidence="1">
    <location>
        <begin position="102"/>
        <end position="127"/>
    </location>
</feature>
<feature type="transmembrane region" description="Helical" evidence="1">
    <location>
        <begin position="42"/>
        <end position="64"/>
    </location>
</feature>